<reference evidence="2 3" key="1">
    <citation type="submission" date="2019-04" db="EMBL/GenBank/DDBJ databases">
        <authorList>
            <person name="Jiang L."/>
        </authorList>
    </citation>
    <scope>NUCLEOTIDE SEQUENCE [LARGE SCALE GENOMIC DNA]</scope>
    <source>
        <strain evidence="2 3">YIM 131861</strain>
    </source>
</reference>
<dbReference type="SUPFAM" id="SSF55729">
    <property type="entry name" value="Acyl-CoA N-acyltransferases (Nat)"/>
    <property type="match status" value="1"/>
</dbReference>
<keyword evidence="2" id="KW-0808">Transferase</keyword>
<evidence type="ECO:0000313" key="3">
    <source>
        <dbReference type="Proteomes" id="UP000307380"/>
    </source>
</evidence>
<gene>
    <name evidence="2" type="ORF">E6C70_08950</name>
</gene>
<comment type="caution">
    <text evidence="2">The sequence shown here is derived from an EMBL/GenBank/DDBJ whole genome shotgun (WGS) entry which is preliminary data.</text>
</comment>
<keyword evidence="3" id="KW-1185">Reference proteome</keyword>
<name>A0A4S4FVN2_9MICO</name>
<protein>
    <submittedName>
        <fullName evidence="2">GNAT family N-acetyltransferase</fullName>
    </submittedName>
</protein>
<dbReference type="PROSITE" id="PS51186">
    <property type="entry name" value="GNAT"/>
    <property type="match status" value="1"/>
</dbReference>
<evidence type="ECO:0000259" key="1">
    <source>
        <dbReference type="PROSITE" id="PS51186"/>
    </source>
</evidence>
<dbReference type="Proteomes" id="UP000307380">
    <property type="component" value="Unassembled WGS sequence"/>
</dbReference>
<dbReference type="OrthoDB" id="3533156at2"/>
<dbReference type="PANTHER" id="PTHR43792:SF1">
    <property type="entry name" value="N-ACETYLTRANSFERASE DOMAIN-CONTAINING PROTEIN"/>
    <property type="match status" value="1"/>
</dbReference>
<evidence type="ECO:0000313" key="2">
    <source>
        <dbReference type="EMBL" id="THG34388.1"/>
    </source>
</evidence>
<proteinExistence type="predicted"/>
<organism evidence="2 3">
    <name type="scientific">Orlajensenia flava</name>
    <dbReference type="NCBI Taxonomy" id="2565934"/>
    <lineage>
        <taxon>Bacteria</taxon>
        <taxon>Bacillati</taxon>
        <taxon>Actinomycetota</taxon>
        <taxon>Actinomycetes</taxon>
        <taxon>Micrococcales</taxon>
        <taxon>Microbacteriaceae</taxon>
        <taxon>Orlajensenia</taxon>
    </lineage>
</organism>
<dbReference type="PANTHER" id="PTHR43792">
    <property type="entry name" value="GNAT FAMILY, PUTATIVE (AFU_ORTHOLOGUE AFUA_3G00765)-RELATED-RELATED"/>
    <property type="match status" value="1"/>
</dbReference>
<dbReference type="AlphaFoldDB" id="A0A4S4FVN2"/>
<accession>A0A4S4FVN2</accession>
<sequence length="265" mass="28808">MRHPPTDVVGHRVQVGRRDRADERGIRHGLSVRRGIRAAVHGTVDPQKTSNLDRDDGCPGVGRTCEDRTVLDTTTARLELRSLTLDDVDELYAVYSDPETWRHLPEGRFTSRERARRLIERSLRSVRATGLGEWAVRVGAGGAAAGLAAGTFIGAGGVKLSAGGVWNLGYRLTPVSWGRGFATEVARAALEGAAWAAPDVPVTARVLANNPASVRVIERVGLELVWEGHPPASGALQNGEEPPLRRVYTDRPLSPDAYRWLVRHA</sequence>
<dbReference type="GO" id="GO:0016747">
    <property type="term" value="F:acyltransferase activity, transferring groups other than amino-acyl groups"/>
    <property type="evidence" value="ECO:0007669"/>
    <property type="project" value="InterPro"/>
</dbReference>
<dbReference type="InterPro" id="IPR000182">
    <property type="entry name" value="GNAT_dom"/>
</dbReference>
<feature type="domain" description="N-acetyltransferase" evidence="1">
    <location>
        <begin position="78"/>
        <end position="243"/>
    </location>
</feature>
<dbReference type="InterPro" id="IPR016181">
    <property type="entry name" value="Acyl_CoA_acyltransferase"/>
</dbReference>
<dbReference type="InterPro" id="IPR051531">
    <property type="entry name" value="N-acetyltransferase"/>
</dbReference>
<dbReference type="Pfam" id="PF13302">
    <property type="entry name" value="Acetyltransf_3"/>
    <property type="match status" value="1"/>
</dbReference>
<dbReference type="EMBL" id="SSSN01000005">
    <property type="protein sequence ID" value="THG34388.1"/>
    <property type="molecule type" value="Genomic_DNA"/>
</dbReference>
<dbReference type="Gene3D" id="3.40.630.30">
    <property type="match status" value="1"/>
</dbReference>